<dbReference type="GO" id="GO:0005840">
    <property type="term" value="C:ribosome"/>
    <property type="evidence" value="ECO:0007669"/>
    <property type="project" value="InterPro"/>
</dbReference>
<feature type="region of interest" description="Disordered" evidence="5">
    <location>
        <begin position="318"/>
        <end position="397"/>
    </location>
</feature>
<keyword evidence="9" id="KW-1185">Reference proteome</keyword>
<dbReference type="InterPro" id="IPR011961">
    <property type="entry name" value="RimM"/>
</dbReference>
<comment type="caution">
    <text evidence="8">The sequence shown here is derived from an EMBL/GenBank/DDBJ whole genome shotgun (WGS) entry which is preliminary data.</text>
</comment>
<evidence type="ECO:0000256" key="1">
    <source>
        <dbReference type="ARBA" id="ARBA00022490"/>
    </source>
</evidence>
<dbReference type="PANTHER" id="PTHR33692:SF1">
    <property type="entry name" value="RIBOSOME MATURATION FACTOR RIMM"/>
    <property type="match status" value="1"/>
</dbReference>
<dbReference type="InterPro" id="IPR011033">
    <property type="entry name" value="PRC_barrel-like_sf"/>
</dbReference>
<organism evidence="8 9">
    <name type="scientific">Chlamydomonas eustigma</name>
    <dbReference type="NCBI Taxonomy" id="1157962"/>
    <lineage>
        <taxon>Eukaryota</taxon>
        <taxon>Viridiplantae</taxon>
        <taxon>Chlorophyta</taxon>
        <taxon>core chlorophytes</taxon>
        <taxon>Chlorophyceae</taxon>
        <taxon>CS clade</taxon>
        <taxon>Chlamydomonadales</taxon>
        <taxon>Chlamydomonadaceae</taxon>
        <taxon>Chlamydomonas</taxon>
    </lineage>
</organism>
<name>A0A250WX58_9CHLO</name>
<dbReference type="Pfam" id="PF01782">
    <property type="entry name" value="RimM"/>
    <property type="match status" value="1"/>
</dbReference>
<dbReference type="STRING" id="1157962.A0A250WX58"/>
<dbReference type="NCBIfam" id="TIGR02273">
    <property type="entry name" value="16S_RimM"/>
    <property type="match status" value="1"/>
</dbReference>
<gene>
    <name evidence="8" type="ORF">CEUSTIGMA_g2872.t1</name>
</gene>
<sequence length="397" mass="44661">MHQHVYSNRAAATLKLNEVTSIPSSRVKGDRQHLYCSLPIYSPLRKYSRQYTDASLTCHAVRGNSGLPPEKAAGGANVSSLAVLSNMKSLLCYDEDTFVLLGEIKAAHGIKGEVKVEIATDSPKQRFGSRGTKLYLRSPPIKGLISSTANTTTGDHLLEVLTEGFKVQVIAEGKEVWILKLKEVADRTLAEHLRGYTIVMPSASREMLRDPDEFYAQDLIGSFAFLQREAKYIGKVIDLLSGFGTHDTLLLQLRPTAEDLREARSRTCMVPFVKAMVPLVDKANKRILITPPEGLLDLWTSKKMKLLAAEEQACKLREAEEREEAERERRKGDTTFSVALTQSISVDIDDAEEETEEMEEDDEDVHGGERKQNTIRRQKLPLNEMHKRRQTKLRINR</sequence>
<evidence type="ECO:0000256" key="2">
    <source>
        <dbReference type="ARBA" id="ARBA00022517"/>
    </source>
</evidence>
<evidence type="ECO:0000313" key="8">
    <source>
        <dbReference type="EMBL" id="GAX75428.1"/>
    </source>
</evidence>
<dbReference type="OrthoDB" id="532420at2759"/>
<feature type="domain" description="RimM N-terminal" evidence="6">
    <location>
        <begin position="101"/>
        <end position="202"/>
    </location>
</feature>
<dbReference type="SUPFAM" id="SSF50346">
    <property type="entry name" value="PRC-barrel domain"/>
    <property type="match status" value="1"/>
</dbReference>
<dbReference type="Proteomes" id="UP000232323">
    <property type="component" value="Unassembled WGS sequence"/>
</dbReference>
<evidence type="ECO:0000259" key="6">
    <source>
        <dbReference type="Pfam" id="PF01782"/>
    </source>
</evidence>
<evidence type="ECO:0000259" key="7">
    <source>
        <dbReference type="Pfam" id="PF24986"/>
    </source>
</evidence>
<proteinExistence type="inferred from homology"/>
<keyword evidence="1" id="KW-0963">Cytoplasm</keyword>
<accession>A0A250WX58</accession>
<evidence type="ECO:0000256" key="5">
    <source>
        <dbReference type="SAM" id="MobiDB-lite"/>
    </source>
</evidence>
<keyword evidence="2" id="KW-0690">Ribosome biogenesis</keyword>
<evidence type="ECO:0008006" key="10">
    <source>
        <dbReference type="Google" id="ProtNLM"/>
    </source>
</evidence>
<feature type="compositionally biased region" description="Basic residues" evidence="5">
    <location>
        <begin position="386"/>
        <end position="397"/>
    </location>
</feature>
<feature type="domain" description="Ribosome maturation factor RimM PRC barrel" evidence="7">
    <location>
        <begin position="217"/>
        <end position="295"/>
    </location>
</feature>
<evidence type="ECO:0000313" key="9">
    <source>
        <dbReference type="Proteomes" id="UP000232323"/>
    </source>
</evidence>
<dbReference type="SUPFAM" id="SSF50447">
    <property type="entry name" value="Translation proteins"/>
    <property type="match status" value="1"/>
</dbReference>
<feature type="compositionally biased region" description="Polar residues" evidence="5">
    <location>
        <begin position="334"/>
        <end position="345"/>
    </location>
</feature>
<keyword evidence="3" id="KW-0698">rRNA processing</keyword>
<dbReference type="EMBL" id="BEGY01000012">
    <property type="protein sequence ID" value="GAX75428.1"/>
    <property type="molecule type" value="Genomic_DNA"/>
</dbReference>
<dbReference type="Pfam" id="PF24986">
    <property type="entry name" value="PRC_RimM"/>
    <property type="match status" value="1"/>
</dbReference>
<dbReference type="InterPro" id="IPR002676">
    <property type="entry name" value="RimM_N"/>
</dbReference>
<keyword evidence="4" id="KW-0143">Chaperone</keyword>
<evidence type="ECO:0000256" key="3">
    <source>
        <dbReference type="ARBA" id="ARBA00022552"/>
    </source>
</evidence>
<dbReference type="GO" id="GO:0006364">
    <property type="term" value="P:rRNA processing"/>
    <property type="evidence" value="ECO:0007669"/>
    <property type="project" value="UniProtKB-KW"/>
</dbReference>
<feature type="compositionally biased region" description="Basic and acidic residues" evidence="5">
    <location>
        <begin position="318"/>
        <end position="333"/>
    </location>
</feature>
<dbReference type="InterPro" id="IPR009000">
    <property type="entry name" value="Transl_B-barrel_sf"/>
</dbReference>
<dbReference type="PANTHER" id="PTHR33692">
    <property type="entry name" value="RIBOSOME MATURATION FACTOR RIMM"/>
    <property type="match status" value="1"/>
</dbReference>
<evidence type="ECO:0000256" key="4">
    <source>
        <dbReference type="ARBA" id="ARBA00023186"/>
    </source>
</evidence>
<dbReference type="AlphaFoldDB" id="A0A250WX58"/>
<dbReference type="Gene3D" id="2.30.30.240">
    <property type="entry name" value="PRC-barrel domain"/>
    <property type="match status" value="1"/>
</dbReference>
<feature type="compositionally biased region" description="Acidic residues" evidence="5">
    <location>
        <begin position="347"/>
        <end position="364"/>
    </location>
</feature>
<dbReference type="InterPro" id="IPR056792">
    <property type="entry name" value="PRC_RimM"/>
</dbReference>
<dbReference type="GO" id="GO:0043022">
    <property type="term" value="F:ribosome binding"/>
    <property type="evidence" value="ECO:0007669"/>
    <property type="project" value="InterPro"/>
</dbReference>
<protein>
    <recommendedName>
        <fullName evidence="10">RimM N-terminal domain-containing protein</fullName>
    </recommendedName>
</protein>
<dbReference type="Gene3D" id="2.40.30.60">
    <property type="entry name" value="RimM"/>
    <property type="match status" value="1"/>
</dbReference>
<dbReference type="HAMAP" id="MF_00014">
    <property type="entry name" value="Ribosome_mat_RimM"/>
    <property type="match status" value="1"/>
</dbReference>
<reference evidence="8 9" key="1">
    <citation type="submission" date="2017-08" db="EMBL/GenBank/DDBJ databases">
        <title>Acidophilic green algal genome provides insights into adaptation to an acidic environment.</title>
        <authorList>
            <person name="Hirooka S."/>
            <person name="Hirose Y."/>
            <person name="Kanesaki Y."/>
            <person name="Higuchi S."/>
            <person name="Fujiwara T."/>
            <person name="Onuma R."/>
            <person name="Era A."/>
            <person name="Ohbayashi R."/>
            <person name="Uzuka A."/>
            <person name="Nozaki H."/>
            <person name="Yoshikawa H."/>
            <person name="Miyagishima S.Y."/>
        </authorList>
    </citation>
    <scope>NUCLEOTIDE SEQUENCE [LARGE SCALE GENOMIC DNA]</scope>
    <source>
        <strain evidence="8 9">NIES-2499</strain>
    </source>
</reference>
<dbReference type="InterPro" id="IPR036976">
    <property type="entry name" value="RimM_N_sf"/>
</dbReference>